<gene>
    <name evidence="1" type="ORF">M440DRAFT_240414</name>
</gene>
<accession>A0A2T4CDB3</accession>
<organism evidence="1 2">
    <name type="scientific">Trichoderma longibrachiatum ATCC 18648</name>
    <dbReference type="NCBI Taxonomy" id="983965"/>
    <lineage>
        <taxon>Eukaryota</taxon>
        <taxon>Fungi</taxon>
        <taxon>Dikarya</taxon>
        <taxon>Ascomycota</taxon>
        <taxon>Pezizomycotina</taxon>
        <taxon>Sordariomycetes</taxon>
        <taxon>Hypocreomycetidae</taxon>
        <taxon>Hypocreales</taxon>
        <taxon>Hypocreaceae</taxon>
        <taxon>Trichoderma</taxon>
    </lineage>
</organism>
<name>A0A2T4CDB3_TRILO</name>
<protein>
    <submittedName>
        <fullName evidence="1">Uncharacterized protein</fullName>
    </submittedName>
</protein>
<proteinExistence type="predicted"/>
<dbReference type="AlphaFoldDB" id="A0A2T4CDB3"/>
<reference evidence="1 2" key="1">
    <citation type="submission" date="2016-07" db="EMBL/GenBank/DDBJ databases">
        <title>Multiple horizontal gene transfer events from other fungi enriched the ability of initially mycotrophic Trichoderma (Ascomycota) to feed on dead plant biomass.</title>
        <authorList>
            <consortium name="DOE Joint Genome Institute"/>
            <person name="Aerts A."/>
            <person name="Atanasova L."/>
            <person name="Chenthamara K."/>
            <person name="Zhang J."/>
            <person name="Grujic M."/>
            <person name="Henrissat B."/>
            <person name="Kuo A."/>
            <person name="Salamov A."/>
            <person name="Lipzen A."/>
            <person name="Labutti K."/>
            <person name="Barry K."/>
            <person name="Miao Y."/>
            <person name="Rahimi M.J."/>
            <person name="Shen Q."/>
            <person name="Grigoriev I.V."/>
            <person name="Kubicek C.P."/>
            <person name="Druzhinina I.S."/>
        </authorList>
    </citation>
    <scope>NUCLEOTIDE SEQUENCE [LARGE SCALE GENOMIC DNA]</scope>
    <source>
        <strain evidence="1 2">ATCC 18648</strain>
    </source>
</reference>
<keyword evidence="2" id="KW-1185">Reference proteome</keyword>
<dbReference type="Proteomes" id="UP000240760">
    <property type="component" value="Unassembled WGS sequence"/>
</dbReference>
<dbReference type="EMBL" id="KZ679128">
    <property type="protein sequence ID" value="PTB79540.1"/>
    <property type="molecule type" value="Genomic_DNA"/>
</dbReference>
<evidence type="ECO:0000313" key="1">
    <source>
        <dbReference type="EMBL" id="PTB79540.1"/>
    </source>
</evidence>
<evidence type="ECO:0000313" key="2">
    <source>
        <dbReference type="Proteomes" id="UP000240760"/>
    </source>
</evidence>
<sequence length="125" mass="14044">MLRPGAWWHERIRAKAGFFVLSRGSLLIRRTTAADLGIGGSSARSRPCRRPFFCFLFFSFTCEDLHVYYHSTSLLGVSDITRALSAGLEPITLAVKSFPSPFQLRVWFPSLAGAYLCEPRKKATE</sequence>